<dbReference type="EMBL" id="ML979136">
    <property type="protein sequence ID" value="KAF1915287.1"/>
    <property type="molecule type" value="Genomic_DNA"/>
</dbReference>
<dbReference type="Proteomes" id="UP000800096">
    <property type="component" value="Unassembled WGS sequence"/>
</dbReference>
<gene>
    <name evidence="3" type="ORF">BDU57DRAFT_548975</name>
</gene>
<comment type="similarity">
    <text evidence="1">Belongs to the short-chain dehydrogenases/reductases (SDR) family.</text>
</comment>
<protein>
    <recommendedName>
        <fullName evidence="5">Short-chain dehydrogenase</fullName>
    </recommendedName>
</protein>
<organism evidence="3 4">
    <name type="scientific">Ampelomyces quisqualis</name>
    <name type="common">Powdery mildew agent</name>
    <dbReference type="NCBI Taxonomy" id="50730"/>
    <lineage>
        <taxon>Eukaryota</taxon>
        <taxon>Fungi</taxon>
        <taxon>Dikarya</taxon>
        <taxon>Ascomycota</taxon>
        <taxon>Pezizomycotina</taxon>
        <taxon>Dothideomycetes</taxon>
        <taxon>Pleosporomycetidae</taxon>
        <taxon>Pleosporales</taxon>
        <taxon>Pleosporineae</taxon>
        <taxon>Phaeosphaeriaceae</taxon>
        <taxon>Ampelomyces</taxon>
    </lineage>
</organism>
<dbReference type="SUPFAM" id="SSF51735">
    <property type="entry name" value="NAD(P)-binding Rossmann-fold domains"/>
    <property type="match status" value="1"/>
</dbReference>
<name>A0A6A5QMM2_AMPQU</name>
<dbReference type="PANTHER" id="PTHR24320">
    <property type="entry name" value="RETINOL DEHYDROGENASE"/>
    <property type="match status" value="1"/>
</dbReference>
<dbReference type="AlphaFoldDB" id="A0A6A5QMM2"/>
<dbReference type="InterPro" id="IPR002347">
    <property type="entry name" value="SDR_fam"/>
</dbReference>
<evidence type="ECO:0008006" key="5">
    <source>
        <dbReference type="Google" id="ProtNLM"/>
    </source>
</evidence>
<reference evidence="3" key="1">
    <citation type="journal article" date="2020" name="Stud. Mycol.">
        <title>101 Dothideomycetes genomes: a test case for predicting lifestyles and emergence of pathogens.</title>
        <authorList>
            <person name="Haridas S."/>
            <person name="Albert R."/>
            <person name="Binder M."/>
            <person name="Bloem J."/>
            <person name="Labutti K."/>
            <person name="Salamov A."/>
            <person name="Andreopoulos B."/>
            <person name="Baker S."/>
            <person name="Barry K."/>
            <person name="Bills G."/>
            <person name="Bluhm B."/>
            <person name="Cannon C."/>
            <person name="Castanera R."/>
            <person name="Culley D."/>
            <person name="Daum C."/>
            <person name="Ezra D."/>
            <person name="Gonzalez J."/>
            <person name="Henrissat B."/>
            <person name="Kuo A."/>
            <person name="Liang C."/>
            <person name="Lipzen A."/>
            <person name="Lutzoni F."/>
            <person name="Magnuson J."/>
            <person name="Mondo S."/>
            <person name="Nolan M."/>
            <person name="Ohm R."/>
            <person name="Pangilinan J."/>
            <person name="Park H.-J."/>
            <person name="Ramirez L."/>
            <person name="Alfaro M."/>
            <person name="Sun H."/>
            <person name="Tritt A."/>
            <person name="Yoshinaga Y."/>
            <person name="Zwiers L.-H."/>
            <person name="Turgeon B."/>
            <person name="Goodwin S."/>
            <person name="Spatafora J."/>
            <person name="Crous P."/>
            <person name="Grigoriev I."/>
        </authorList>
    </citation>
    <scope>NUCLEOTIDE SEQUENCE</scope>
    <source>
        <strain evidence="3">HMLAC05119</strain>
    </source>
</reference>
<sequence length="339" mass="37202">MTDFNTPDFTLYAAAHKERNGPGDARPTALQIVKDNKVEGKLAGKTALITGCSSGIGIETARALKATGARLFLTARDLSKGRQALGDILEPGRVDVLLLDLNSLSSVRKFAAEFLQASKNKLNILINNAGVMATPESTTADGFETQFGTNHLAHFLLFQLVKPALLNSSTPDFQSRVVSVSSMAHRYFPPNMDNLMLKGEYNANHAYAHAKTANIWFANEIERRYGAQGLHAFSLHPGGIWTGLQVHLPNDTMEGWKADGQVHKMMKSIEQGAATSVWAAVGNVWEGKAGKYLEDCQISPPAAEGYTIFDAGYEKWAYDPENEARLWKLSNEWVGFEER</sequence>
<keyword evidence="2" id="KW-0560">Oxidoreductase</keyword>
<dbReference type="Pfam" id="PF00106">
    <property type="entry name" value="adh_short"/>
    <property type="match status" value="1"/>
</dbReference>
<accession>A0A6A5QMM2</accession>
<dbReference type="PRINTS" id="PR00081">
    <property type="entry name" value="GDHRDH"/>
</dbReference>
<dbReference type="OrthoDB" id="191139at2759"/>
<dbReference type="GO" id="GO:0016491">
    <property type="term" value="F:oxidoreductase activity"/>
    <property type="evidence" value="ECO:0007669"/>
    <property type="project" value="UniProtKB-KW"/>
</dbReference>
<evidence type="ECO:0000256" key="1">
    <source>
        <dbReference type="ARBA" id="ARBA00006484"/>
    </source>
</evidence>
<dbReference type="Gene3D" id="3.40.50.720">
    <property type="entry name" value="NAD(P)-binding Rossmann-like Domain"/>
    <property type="match status" value="1"/>
</dbReference>
<evidence type="ECO:0000313" key="3">
    <source>
        <dbReference type="EMBL" id="KAF1915287.1"/>
    </source>
</evidence>
<evidence type="ECO:0000313" key="4">
    <source>
        <dbReference type="Proteomes" id="UP000800096"/>
    </source>
</evidence>
<dbReference type="InterPro" id="IPR036291">
    <property type="entry name" value="NAD(P)-bd_dom_sf"/>
</dbReference>
<evidence type="ECO:0000256" key="2">
    <source>
        <dbReference type="ARBA" id="ARBA00023002"/>
    </source>
</evidence>
<keyword evidence="4" id="KW-1185">Reference proteome</keyword>
<proteinExistence type="inferred from homology"/>
<dbReference type="PANTHER" id="PTHR24320:SF272">
    <property type="entry name" value="NAD(P)-BINDING ROSSMANN-FOLD SUPERFAMILY PROTEIN"/>
    <property type="match status" value="1"/>
</dbReference>